<dbReference type="GO" id="GO:0045505">
    <property type="term" value="F:dynein intermediate chain binding"/>
    <property type="evidence" value="ECO:0007669"/>
    <property type="project" value="InterPro"/>
</dbReference>
<dbReference type="GO" id="GO:0030286">
    <property type="term" value="C:dynein complex"/>
    <property type="evidence" value="ECO:0007669"/>
    <property type="project" value="InterPro"/>
</dbReference>
<dbReference type="PANTHER" id="PTHR22878:SF70">
    <property type="entry name" value="DYNEIN HEAVY CHAIN 2, AXONEMAL"/>
    <property type="match status" value="1"/>
</dbReference>
<comment type="caution">
    <text evidence="1">The sequence shown here is derived from an EMBL/GenBank/DDBJ whole genome shotgun (WGS) entry which is preliminary data.</text>
</comment>
<reference evidence="1" key="1">
    <citation type="submission" date="2022-07" db="EMBL/GenBank/DDBJ databases">
        <authorList>
            <person name="Trinca V."/>
            <person name="Uliana J.V.C."/>
            <person name="Torres T.T."/>
            <person name="Ward R.J."/>
            <person name="Monesi N."/>
        </authorList>
    </citation>
    <scope>NUCLEOTIDE SEQUENCE</scope>
    <source>
        <strain evidence="1">HSMRA1968</strain>
        <tissue evidence="1">Whole embryos</tissue>
    </source>
</reference>
<name>A0A9Q0MQB4_9DIPT</name>
<dbReference type="GO" id="GO:0007018">
    <property type="term" value="P:microtubule-based movement"/>
    <property type="evidence" value="ECO:0007669"/>
    <property type="project" value="InterPro"/>
</dbReference>
<proteinExistence type="predicted"/>
<organism evidence="1 2">
    <name type="scientific">Pseudolycoriella hygida</name>
    <dbReference type="NCBI Taxonomy" id="35572"/>
    <lineage>
        <taxon>Eukaryota</taxon>
        <taxon>Metazoa</taxon>
        <taxon>Ecdysozoa</taxon>
        <taxon>Arthropoda</taxon>
        <taxon>Hexapoda</taxon>
        <taxon>Insecta</taxon>
        <taxon>Pterygota</taxon>
        <taxon>Neoptera</taxon>
        <taxon>Endopterygota</taxon>
        <taxon>Diptera</taxon>
        <taxon>Nematocera</taxon>
        <taxon>Sciaroidea</taxon>
        <taxon>Sciaridae</taxon>
        <taxon>Pseudolycoriella</taxon>
    </lineage>
</organism>
<dbReference type="AlphaFoldDB" id="A0A9Q0MQB4"/>
<dbReference type="EMBL" id="WJQU01000004">
    <property type="protein sequence ID" value="KAJ6634954.1"/>
    <property type="molecule type" value="Genomic_DNA"/>
</dbReference>
<feature type="non-terminal residue" evidence="1">
    <location>
        <position position="1"/>
    </location>
</feature>
<dbReference type="InterPro" id="IPR026983">
    <property type="entry name" value="DHC"/>
</dbReference>
<keyword evidence="2" id="KW-1185">Reference proteome</keyword>
<gene>
    <name evidence="1" type="primary">Dnah3_1</name>
    <name evidence="1" type="ORF">Bhyg_13536</name>
</gene>
<evidence type="ECO:0000313" key="2">
    <source>
        <dbReference type="Proteomes" id="UP001151699"/>
    </source>
</evidence>
<dbReference type="PANTHER" id="PTHR22878">
    <property type="entry name" value="DYNEIN HEAVY CHAIN 6, AXONEMAL-LIKE-RELATED"/>
    <property type="match status" value="1"/>
</dbReference>
<accession>A0A9Q0MQB4</accession>
<dbReference type="Proteomes" id="UP001151699">
    <property type="component" value="Chromosome C"/>
</dbReference>
<protein>
    <submittedName>
        <fullName evidence="1">Dynein axonemal heavy chain 3</fullName>
    </submittedName>
</protein>
<sequence>MLLDFLFDQSNEVNSGEALTIIACLLDLQEDYKYLVKRAFLKFILSSPGEQERFQLVEEPPEFPLVTIKGPVPWKCNVQLAKNRLHEVLMNTHPVLQAISMLWDQLYNDFVVFDTSKCYKDEIPPHFDVLTEIIHNCCMVARDILVNDWLPRVADLVDAMRHFWEDLVPRNSSYGGRAAILFNCIHSLMSRQIMGLIDRSLKYLLKTISVYKNGNAIQEYNMHDPKLQRRPFMTLNVSVVGKYHETLDDLRDRNNSILYKIDENDPNILTMNSTFVTATMNQNSAFVMKNNGKMFVDPFLENLPNLFVSYFVKILKVGYKIPRLEYYLTNEIEQLGYLMYIDENHVDMVQLYEQVKEIVVANQTGPKTYLYPIYKYYFPLLSNKLKEMTENLFVRAEIPELPTFISLMEKLNGIVEECFYLTDFVKFNLFMLDCRRVNRVLISLVREIQGLVTDYFKALNQKENRRICDEFEEMSIVAGERPTETEEVVELQNYITICREEKVYNLTGDIQKAAERVLFLLHYAVLN</sequence>
<dbReference type="OrthoDB" id="447173at2759"/>
<evidence type="ECO:0000313" key="1">
    <source>
        <dbReference type="EMBL" id="KAJ6634954.1"/>
    </source>
</evidence>
<dbReference type="GO" id="GO:0051959">
    <property type="term" value="F:dynein light intermediate chain binding"/>
    <property type="evidence" value="ECO:0007669"/>
    <property type="project" value="InterPro"/>
</dbReference>